<evidence type="ECO:0000313" key="1">
    <source>
        <dbReference type="EMBL" id="AGH43927.1"/>
    </source>
</evidence>
<name>K7A4P3_9ALTE</name>
<sequence length="38" mass="4380">MNNPLFEINGNQHINGKFNVQSSFVKTLLHQQYAAGRY</sequence>
<protein>
    <submittedName>
        <fullName evidence="1">Uncharacterized protein</fullName>
    </submittedName>
</protein>
<dbReference type="HOGENOM" id="CLU_3331180_0_0_6"/>
<dbReference type="PATRIC" id="fig|1129794.4.peg.1802"/>
<proteinExistence type="predicted"/>
<keyword evidence="2" id="KW-1185">Reference proteome</keyword>
<dbReference type="Proteomes" id="UP000011864">
    <property type="component" value="Chromosome"/>
</dbReference>
<accession>K7A4P3</accession>
<gene>
    <name evidence="1" type="ORF">C427_1818</name>
</gene>
<dbReference type="AlphaFoldDB" id="K7A4P3"/>
<dbReference type="KEGG" id="gps:C427_1818"/>
<dbReference type="EMBL" id="CP003837">
    <property type="protein sequence ID" value="AGH43927.1"/>
    <property type="molecule type" value="Genomic_DNA"/>
</dbReference>
<evidence type="ECO:0000313" key="2">
    <source>
        <dbReference type="Proteomes" id="UP000011864"/>
    </source>
</evidence>
<reference evidence="1 2" key="1">
    <citation type="journal article" date="2013" name="Genome Announc.">
        <title>Complete Genome Sequence of Glaciecola psychrophila Strain 170T.</title>
        <authorList>
            <person name="Yin J."/>
            <person name="Chen J."/>
            <person name="Liu G."/>
            <person name="Yu Y."/>
            <person name="Song L."/>
            <person name="Wang X."/>
            <person name="Qu X."/>
        </authorList>
    </citation>
    <scope>NUCLEOTIDE SEQUENCE [LARGE SCALE GENOMIC DNA]</scope>
    <source>
        <strain evidence="1 2">170</strain>
    </source>
</reference>
<organism evidence="1 2">
    <name type="scientific">Paraglaciecola psychrophila 170</name>
    <dbReference type="NCBI Taxonomy" id="1129794"/>
    <lineage>
        <taxon>Bacteria</taxon>
        <taxon>Pseudomonadati</taxon>
        <taxon>Pseudomonadota</taxon>
        <taxon>Gammaproteobacteria</taxon>
        <taxon>Alteromonadales</taxon>
        <taxon>Alteromonadaceae</taxon>
        <taxon>Paraglaciecola</taxon>
    </lineage>
</organism>